<protein>
    <submittedName>
        <fullName evidence="1">Uncharacterized protein</fullName>
    </submittedName>
</protein>
<evidence type="ECO:0000313" key="1">
    <source>
        <dbReference type="EMBL" id="QHS82982.1"/>
    </source>
</evidence>
<reference evidence="1" key="1">
    <citation type="journal article" date="2020" name="Nature">
        <title>Giant virus diversity and host interactions through global metagenomics.</title>
        <authorList>
            <person name="Schulz F."/>
            <person name="Roux S."/>
            <person name="Paez-Espino D."/>
            <person name="Jungbluth S."/>
            <person name="Walsh D.A."/>
            <person name="Denef V.J."/>
            <person name="McMahon K.D."/>
            <person name="Konstantinidis K.T."/>
            <person name="Eloe-Fadrosh E.A."/>
            <person name="Kyrpides N.C."/>
            <person name="Woyke T."/>
        </authorList>
    </citation>
    <scope>NUCLEOTIDE SEQUENCE</scope>
    <source>
        <strain evidence="1">GVMAG-S-1103017-74</strain>
    </source>
</reference>
<sequence length="166" mass="18660">MSLEYAVNGHVAVLTMRHTSTDPADAEWADVERKFTQPYQRGRSFMWLIDVRGFSVEVVLARLDTVRATVRASRWRSARRCVGLCILADDDLAELLNAVLARISMMHKPVIVSSADAAAAVVLDRLQRSLFFRARPGESTWRNEMPYRKLALLANAFITAANPPIM</sequence>
<proteinExistence type="predicted"/>
<name>A0A6C0AT81_9ZZZZ</name>
<organism evidence="1">
    <name type="scientific">viral metagenome</name>
    <dbReference type="NCBI Taxonomy" id="1070528"/>
    <lineage>
        <taxon>unclassified sequences</taxon>
        <taxon>metagenomes</taxon>
        <taxon>organismal metagenomes</taxon>
    </lineage>
</organism>
<dbReference type="EMBL" id="MN740864">
    <property type="protein sequence ID" value="QHS82982.1"/>
    <property type="molecule type" value="Genomic_DNA"/>
</dbReference>
<accession>A0A6C0AT81</accession>
<dbReference type="AlphaFoldDB" id="A0A6C0AT81"/>